<feature type="transmembrane region" description="Helical" evidence="8">
    <location>
        <begin position="517"/>
        <end position="537"/>
    </location>
</feature>
<reference evidence="12" key="1">
    <citation type="journal article" date="2020" name="Nat. Ecol. Evol.">
        <title>Deeply conserved synteny resolves early events in vertebrate evolution.</title>
        <authorList>
            <person name="Simakov O."/>
            <person name="Marletaz F."/>
            <person name="Yue J.X."/>
            <person name="O'Connell B."/>
            <person name="Jenkins J."/>
            <person name="Brandt A."/>
            <person name="Calef R."/>
            <person name="Tung C.H."/>
            <person name="Huang T.K."/>
            <person name="Schmutz J."/>
            <person name="Satoh N."/>
            <person name="Yu J.K."/>
            <person name="Putnam N.H."/>
            <person name="Green R.E."/>
            <person name="Rokhsar D.S."/>
        </authorList>
    </citation>
    <scope>NUCLEOTIDE SEQUENCE [LARGE SCALE GENOMIC DNA]</scope>
    <source>
        <strain evidence="12">S238N-H82</strain>
    </source>
</reference>
<name>A0A9J7MAE9_BRAFL</name>
<dbReference type="OrthoDB" id="296386at2759"/>
<evidence type="ECO:0000313" key="12">
    <source>
        <dbReference type="Proteomes" id="UP000001554"/>
    </source>
</evidence>
<feature type="transmembrane region" description="Helical" evidence="8">
    <location>
        <begin position="557"/>
        <end position="578"/>
    </location>
</feature>
<dbReference type="InterPro" id="IPR007632">
    <property type="entry name" value="Anoctamin"/>
</dbReference>
<dbReference type="GO" id="GO:1902476">
    <property type="term" value="P:chloride transmembrane transport"/>
    <property type="evidence" value="ECO:0000318"/>
    <property type="project" value="GO_Central"/>
</dbReference>
<keyword evidence="6 8" id="KW-0472">Membrane</keyword>
<evidence type="ECO:0000256" key="4">
    <source>
        <dbReference type="ARBA" id="ARBA00022692"/>
    </source>
</evidence>
<feature type="compositionally biased region" description="Basic and acidic residues" evidence="9">
    <location>
        <begin position="91"/>
        <end position="110"/>
    </location>
</feature>
<feature type="domain" description="Anoctamin transmembrane" evidence="10">
    <location>
        <begin position="304"/>
        <end position="848"/>
    </location>
</feature>
<sequence length="919" mass="105636">MNAMNSILSKAKTEKNGLAGIALDSYGSTDDSVAFVHKDSLSENHPPSPGDLHAAEQGIYFRDGHRRIDFVLVFEEEDPGSKKSKKKKKKAVESGEVKEKSPEEKNDQYRKKFLNNLRKAGCEMEEEISSTGKKTITYIKVFASWDVLCYYAEELNFRAPLQAHPNPSENWSAKLLESLHIPNMMDQEVPNKPLDYYTCVFKKSKLDKFLGSENRDTFFSNTQRHRIVYEILATTPYGKRKRAEIGIDRLIDEGAFQAAYPLHDGSWKKPSHSLPAEQLNRRQVLYDYWARWGCWYKYQPLDHIREYFGEKIGIYFAWLGLYTAWLLPASIVGLMVFLYGVLSISTNTPAREVCNSGGDFVMCPLCDENIGCAYWNLSDTCTQAKISYLFDNEGTVFFSVFMSLWAVTFLEYWKRKNASLAHHWDVMDFEEEEERPRPQFAAMAPSMEKNPVTGIKEPHFPDEDRFKRMMAGAVIIIFMMVMVLIFVLGVIMYRVLISIPLFQSVMFRAQASNIANMSGACVNLILIMASGIVYQKIAEKLTEWEMHRTQTEHEDSYTFKVFIFQFVNFYSSIFYIAFFKGRFVGYPGHYNRFFGLRNEACGQGGCLVELAQQLAVIMIGKQVINNAQEIIVPKIKNYLQRREVAKGMEKSTEPARWEEDYQLIENEGLFEEYLEMVIQFGFITIFVAAFPLAPLFALLNNWVEIRLDAHKFVCEVRRSVSERAQDIGVWFNILDALVQLAVISNAFIIAVTSEFLPRLLYKYEKNWNLDGYVNFTLAYSPPGSMSQECRYKEFRDRDGSFSLFYWRLLAIRLGFVILFEHVVFFISRLIDIMVPDIPESLEIKIKRERYLAKQALQDQEHIMEAMKEEKQAMVGGLAGVGEEDEGGDDDYAVTTQGRKAATTRMDAGNVYLSVPTADV</sequence>
<dbReference type="InterPro" id="IPR032394">
    <property type="entry name" value="Anoct_dimer"/>
</dbReference>
<dbReference type="Pfam" id="PF16178">
    <property type="entry name" value="Anoct_dimer"/>
    <property type="match status" value="1"/>
</dbReference>
<feature type="transmembrane region" description="Helical" evidence="8">
    <location>
        <begin position="676"/>
        <end position="699"/>
    </location>
</feature>
<gene>
    <name evidence="13" type="primary">LOC118430533</name>
</gene>
<evidence type="ECO:0000256" key="7">
    <source>
        <dbReference type="ARBA" id="ARBA00023180"/>
    </source>
</evidence>
<dbReference type="AlphaFoldDB" id="A0A9J7MAE9"/>
<evidence type="ECO:0000259" key="11">
    <source>
        <dbReference type="Pfam" id="PF16178"/>
    </source>
</evidence>
<dbReference type="GeneID" id="118430533"/>
<dbReference type="InterPro" id="IPR049452">
    <property type="entry name" value="Anoctamin_TM"/>
</dbReference>
<feature type="transmembrane region" description="Helical" evidence="8">
    <location>
        <begin position="315"/>
        <end position="342"/>
    </location>
</feature>
<evidence type="ECO:0000256" key="2">
    <source>
        <dbReference type="ARBA" id="ARBA00009671"/>
    </source>
</evidence>
<keyword evidence="7" id="KW-0325">Glycoprotein</keyword>
<dbReference type="RefSeq" id="XP_035697353.1">
    <property type="nucleotide sequence ID" value="XM_035841460.1"/>
</dbReference>
<keyword evidence="5 8" id="KW-1133">Transmembrane helix</keyword>
<keyword evidence="12" id="KW-1185">Reference proteome</keyword>
<evidence type="ECO:0000256" key="6">
    <source>
        <dbReference type="ARBA" id="ARBA00023136"/>
    </source>
</evidence>
<evidence type="ECO:0000259" key="10">
    <source>
        <dbReference type="Pfam" id="PF04547"/>
    </source>
</evidence>
<evidence type="ECO:0000256" key="8">
    <source>
        <dbReference type="RuleBase" id="RU280814"/>
    </source>
</evidence>
<feature type="domain" description="Anoctamin dimerisation" evidence="11">
    <location>
        <begin position="60"/>
        <end position="301"/>
    </location>
</feature>
<protein>
    <recommendedName>
        <fullName evidence="8">Anoctamin</fullName>
    </recommendedName>
</protein>
<keyword evidence="4 8" id="KW-0812">Transmembrane</keyword>
<dbReference type="Pfam" id="PF04547">
    <property type="entry name" value="Anoctamin"/>
    <property type="match status" value="1"/>
</dbReference>
<reference evidence="13" key="2">
    <citation type="submission" date="2025-08" db="UniProtKB">
        <authorList>
            <consortium name="RefSeq"/>
        </authorList>
    </citation>
    <scope>IDENTIFICATION</scope>
    <source>
        <strain evidence="13">S238N-H82</strain>
        <tissue evidence="13">Testes</tissue>
    </source>
</reference>
<dbReference type="GO" id="GO:0005254">
    <property type="term" value="F:chloride channel activity"/>
    <property type="evidence" value="ECO:0000318"/>
    <property type="project" value="GO_Central"/>
</dbReference>
<feature type="transmembrane region" description="Helical" evidence="8">
    <location>
        <begin position="804"/>
        <end position="826"/>
    </location>
</feature>
<dbReference type="PANTHER" id="PTHR12308:SF87">
    <property type="entry name" value="ANOCTAMIN"/>
    <property type="match status" value="1"/>
</dbReference>
<feature type="transmembrane region" description="Helical" evidence="8">
    <location>
        <begin position="395"/>
        <end position="413"/>
    </location>
</feature>
<dbReference type="GO" id="GO:0005886">
    <property type="term" value="C:plasma membrane"/>
    <property type="evidence" value="ECO:0000318"/>
    <property type="project" value="GO_Central"/>
</dbReference>
<evidence type="ECO:0000313" key="13">
    <source>
        <dbReference type="RefSeq" id="XP_035697353.1"/>
    </source>
</evidence>
<feature type="transmembrane region" description="Helical" evidence="8">
    <location>
        <begin position="473"/>
        <end position="497"/>
    </location>
</feature>
<dbReference type="GO" id="GO:0046983">
    <property type="term" value="F:protein dimerization activity"/>
    <property type="evidence" value="ECO:0007669"/>
    <property type="project" value="InterPro"/>
</dbReference>
<proteinExistence type="inferred from homology"/>
<comment type="subcellular location">
    <subcellularLocation>
        <location evidence="1">Cell membrane</location>
        <topology evidence="1">Multi-pass membrane protein</topology>
    </subcellularLocation>
    <subcellularLocation>
        <location evidence="8">Membrane</location>
        <topology evidence="8">Multi-pass membrane protein</topology>
    </subcellularLocation>
</comment>
<evidence type="ECO:0000256" key="1">
    <source>
        <dbReference type="ARBA" id="ARBA00004651"/>
    </source>
</evidence>
<dbReference type="Proteomes" id="UP000001554">
    <property type="component" value="Chromosome 14"/>
</dbReference>
<feature type="region of interest" description="Disordered" evidence="9">
    <location>
        <begin position="81"/>
        <end position="110"/>
    </location>
</feature>
<comment type="similarity">
    <text evidence="2 8">Belongs to the anoctamin family.</text>
</comment>
<dbReference type="PANTHER" id="PTHR12308">
    <property type="entry name" value="ANOCTAMIN"/>
    <property type="match status" value="1"/>
</dbReference>
<organism evidence="12 13">
    <name type="scientific">Branchiostoma floridae</name>
    <name type="common">Florida lancelet</name>
    <name type="synonym">Amphioxus</name>
    <dbReference type="NCBI Taxonomy" id="7739"/>
    <lineage>
        <taxon>Eukaryota</taxon>
        <taxon>Metazoa</taxon>
        <taxon>Chordata</taxon>
        <taxon>Cephalochordata</taxon>
        <taxon>Leptocardii</taxon>
        <taxon>Amphioxiformes</taxon>
        <taxon>Branchiostomatidae</taxon>
        <taxon>Branchiostoma</taxon>
    </lineage>
</organism>
<feature type="transmembrane region" description="Helical" evidence="8">
    <location>
        <begin position="727"/>
        <end position="751"/>
    </location>
</feature>
<evidence type="ECO:0000256" key="9">
    <source>
        <dbReference type="SAM" id="MobiDB-lite"/>
    </source>
</evidence>
<evidence type="ECO:0000256" key="3">
    <source>
        <dbReference type="ARBA" id="ARBA00022475"/>
    </source>
</evidence>
<keyword evidence="3" id="KW-1003">Cell membrane</keyword>
<accession>A0A9J7MAE9</accession>
<evidence type="ECO:0000256" key="5">
    <source>
        <dbReference type="ARBA" id="ARBA00022989"/>
    </source>
</evidence>